<organism evidence="1 2">
    <name type="scientific">Catenovulum agarivorans DS-2</name>
    <dbReference type="NCBI Taxonomy" id="1328313"/>
    <lineage>
        <taxon>Bacteria</taxon>
        <taxon>Pseudomonadati</taxon>
        <taxon>Pseudomonadota</taxon>
        <taxon>Gammaproteobacteria</taxon>
        <taxon>Alteromonadales</taxon>
        <taxon>Alteromonadaceae</taxon>
        <taxon>Catenovulum</taxon>
    </lineage>
</organism>
<dbReference type="STRING" id="1328313.DS2_15854"/>
<gene>
    <name evidence="1" type="ORF">DS2_15854</name>
</gene>
<comment type="caution">
    <text evidence="1">The sequence shown here is derived from an EMBL/GenBank/DDBJ whole genome shotgun (WGS) entry which is preliminary data.</text>
</comment>
<keyword evidence="2" id="KW-1185">Reference proteome</keyword>
<evidence type="ECO:0000313" key="2">
    <source>
        <dbReference type="Proteomes" id="UP000019276"/>
    </source>
</evidence>
<protein>
    <submittedName>
        <fullName evidence="1">Uncharacterized protein</fullName>
    </submittedName>
</protein>
<name>W7QKV9_9ALTE</name>
<accession>W7QKV9</accession>
<dbReference type="EMBL" id="ARZY01000038">
    <property type="protein sequence ID" value="EWH08723.1"/>
    <property type="molecule type" value="Genomic_DNA"/>
</dbReference>
<proteinExistence type="predicted"/>
<dbReference type="RefSeq" id="WP_035015855.1">
    <property type="nucleotide sequence ID" value="NZ_ARZY01000038.1"/>
</dbReference>
<sequence>MSTTGEVADSTLDGKVHLDTVTKFNLFENQSINPYSGKLKITGQSSILWLTAQSETNVLIELDTNADGTIDSSETLSWSELY</sequence>
<dbReference type="Proteomes" id="UP000019276">
    <property type="component" value="Unassembled WGS sequence"/>
</dbReference>
<evidence type="ECO:0000313" key="1">
    <source>
        <dbReference type="EMBL" id="EWH08723.1"/>
    </source>
</evidence>
<reference evidence="1 2" key="1">
    <citation type="journal article" date="2014" name="Genome Announc.">
        <title>Draft Genome Sequence of the Agar-Degrading Bacterium Catenovulum sp. Strain DS-2, Isolated from Intestines of Haliotis diversicolor.</title>
        <authorList>
            <person name="Shan D."/>
            <person name="Li X."/>
            <person name="Gu Z."/>
            <person name="Wei G."/>
            <person name="Gao Z."/>
            <person name="Shao Z."/>
        </authorList>
    </citation>
    <scope>NUCLEOTIDE SEQUENCE [LARGE SCALE GENOMIC DNA]</scope>
    <source>
        <strain evidence="1 2">DS-2</strain>
    </source>
</reference>
<dbReference type="AlphaFoldDB" id="W7QKV9"/>